<dbReference type="PANTHER" id="PTHR15407">
    <property type="entry name" value="FUKUTIN-RELATED"/>
    <property type="match status" value="1"/>
</dbReference>
<evidence type="ECO:0000313" key="8">
    <source>
        <dbReference type="EMBL" id="KAJ3255447.1"/>
    </source>
</evidence>
<feature type="domain" description="LicD/FKTN/FKRP nucleotidyltransferase" evidence="7">
    <location>
        <begin position="256"/>
        <end position="295"/>
    </location>
</feature>
<protein>
    <recommendedName>
        <fullName evidence="7">LicD/FKTN/FKRP nucleotidyltransferase domain-containing protein</fullName>
    </recommendedName>
</protein>
<dbReference type="PANTHER" id="PTHR15407:SF28">
    <property type="entry name" value="RIBITOL-5-PHOSPHATE TRANSFERASE FKTN"/>
    <property type="match status" value="1"/>
</dbReference>
<evidence type="ECO:0000256" key="3">
    <source>
        <dbReference type="ARBA" id="ARBA00022989"/>
    </source>
</evidence>
<sequence length="943" mass="109360">MLRKSRILIIVTSAMIIYLFSALFTPENEDDIPMTMYQLKQKPIFKDRIVFGSCGPNCTVEFTPRESRTRAKLHKWEMDRIPNSYPFLVPIGAKLYVNKDSFINYSNDIPDILKSDLKYYKEHKKYQHLDERFAVKLGRKARQKVLTRLFKAWAIFADSKEIPYWVMHGSLLGWYWGGKTMSFDDDIDIQIHANTLYELSRSPNETFGKYLFEINPHFRIRTPQKQNKIDARFIDTRNGYFIDITGVSLINDTIACKTPHSYQIDDIFPLVRTSFEGVPAWRPNNFEKILKQEYKSWNVPRHVNYCNGGNVDIPLEALSVQQPLIQPNEPLEPKYTLSKTSELVETAKALQKNKEEQVQEKQNKYEFHRREIQHESKPLPKYQSSFTLAGCGPDCETKFTIQPKENVDLSKWELKENPVDYPYKIGLVSTLTPSKLSLDQSPRNLKRNKDSKFFREAPKHQHLDARFGVFLPKNQSLNAIHDLFRAWAEFSDMVEIPYWIMHGTLLGWYWGGKTMPFDDDMDIQVLSNNLFDLEQYHDTLIFGKYLLEVNPNHVVRVKQARNVIDARFIDMDNGHFIDITGVSNVRGRIMCKSPHIYSYDALFPLVRTTYEGVPTWRPNKVLQLLNKEYKNKNTYKNYRFNDQTGNWDKVASSKPKKEFSQEKPQKATKTVLGKEVFKEPFTFAKYPEFNYTLTFTPKQPTSTSLGLTELEKITPDYPYNVKPGTLLYAEESSLAVIWTVDTDLANQLQQDKAFFNEKSVGIPIGAELTELFRAFAIWADALQFPYWISRETLAGMHFGSRALPWSKKLTVHTHANVFYQLLNIPSLKMGDLEVQLNPHFVIRTNQSNNAIDAKFVNTTSGVSIEIRGVSNIDGQVKDKSGSPYTFSDIFPLVRTSFEGIPTWRPNNYKALLDVDAPWWKAGQFRSYKYHSSLQAWIGVPLHS</sequence>
<evidence type="ECO:0000256" key="4">
    <source>
        <dbReference type="ARBA" id="ARBA00023136"/>
    </source>
</evidence>
<dbReference type="GO" id="GO:0009100">
    <property type="term" value="P:glycoprotein metabolic process"/>
    <property type="evidence" value="ECO:0007669"/>
    <property type="project" value="UniProtKB-ARBA"/>
</dbReference>
<keyword evidence="5" id="KW-0175">Coiled coil</keyword>
<accession>A0AAD5Y264</accession>
<feature type="domain" description="LicD/FKTN/FKRP nucleotidyltransferase" evidence="7">
    <location>
        <begin position="159"/>
        <end position="252"/>
    </location>
</feature>
<dbReference type="InterPro" id="IPR009644">
    <property type="entry name" value="FKTN/MNN4/W02B3.4-1"/>
</dbReference>
<dbReference type="InterPro" id="IPR007074">
    <property type="entry name" value="LicD/FKTN/FKRP_NTP_transf"/>
</dbReference>
<keyword evidence="9" id="KW-1185">Reference proteome</keyword>
<comment type="subcellular location">
    <subcellularLocation>
        <location evidence="1">Membrane</location>
        <topology evidence="1">Single-pass membrane protein</topology>
    </subcellularLocation>
</comment>
<keyword evidence="2 6" id="KW-0812">Transmembrane</keyword>
<gene>
    <name evidence="8" type="ORF">HK103_006264</name>
</gene>
<evidence type="ECO:0000256" key="1">
    <source>
        <dbReference type="ARBA" id="ARBA00004167"/>
    </source>
</evidence>
<dbReference type="GO" id="GO:0016020">
    <property type="term" value="C:membrane"/>
    <property type="evidence" value="ECO:0007669"/>
    <property type="project" value="UniProtKB-SubCell"/>
</dbReference>
<feature type="transmembrane region" description="Helical" evidence="6">
    <location>
        <begin position="7"/>
        <end position="24"/>
    </location>
</feature>
<evidence type="ECO:0000256" key="6">
    <source>
        <dbReference type="SAM" id="Phobius"/>
    </source>
</evidence>
<keyword evidence="3 6" id="KW-1133">Transmembrane helix</keyword>
<feature type="domain" description="LicD/FKTN/FKRP nucleotidyltransferase" evidence="7">
    <location>
        <begin position="495"/>
        <end position="586"/>
    </location>
</feature>
<keyword evidence="4 6" id="KW-0472">Membrane</keyword>
<name>A0AAD5Y264_9FUNG</name>
<dbReference type="AlphaFoldDB" id="A0AAD5Y264"/>
<comment type="caution">
    <text evidence="8">The sequence shown here is derived from an EMBL/GenBank/DDBJ whole genome shotgun (WGS) entry which is preliminary data.</text>
</comment>
<evidence type="ECO:0000256" key="5">
    <source>
        <dbReference type="SAM" id="Coils"/>
    </source>
</evidence>
<reference evidence="8" key="1">
    <citation type="submission" date="2020-05" db="EMBL/GenBank/DDBJ databases">
        <title>Phylogenomic resolution of chytrid fungi.</title>
        <authorList>
            <person name="Stajich J.E."/>
            <person name="Amses K."/>
            <person name="Simmons R."/>
            <person name="Seto K."/>
            <person name="Myers J."/>
            <person name="Bonds A."/>
            <person name="Quandt C.A."/>
            <person name="Barry K."/>
            <person name="Liu P."/>
            <person name="Grigoriev I."/>
            <person name="Longcore J.E."/>
            <person name="James T.Y."/>
        </authorList>
    </citation>
    <scope>NUCLEOTIDE SEQUENCE</scope>
    <source>
        <strain evidence="8">PLAUS21</strain>
    </source>
</reference>
<feature type="coiled-coil region" evidence="5">
    <location>
        <begin position="344"/>
        <end position="371"/>
    </location>
</feature>
<evidence type="ECO:0000256" key="2">
    <source>
        <dbReference type="ARBA" id="ARBA00022692"/>
    </source>
</evidence>
<proteinExistence type="predicted"/>
<dbReference type="Pfam" id="PF04991">
    <property type="entry name" value="LicD"/>
    <property type="match status" value="3"/>
</dbReference>
<organism evidence="8 9">
    <name type="scientific">Boothiomyces macroporosus</name>
    <dbReference type="NCBI Taxonomy" id="261099"/>
    <lineage>
        <taxon>Eukaryota</taxon>
        <taxon>Fungi</taxon>
        <taxon>Fungi incertae sedis</taxon>
        <taxon>Chytridiomycota</taxon>
        <taxon>Chytridiomycota incertae sedis</taxon>
        <taxon>Chytridiomycetes</taxon>
        <taxon>Rhizophydiales</taxon>
        <taxon>Terramycetaceae</taxon>
        <taxon>Boothiomyces</taxon>
    </lineage>
</organism>
<dbReference type="Proteomes" id="UP001210925">
    <property type="component" value="Unassembled WGS sequence"/>
</dbReference>
<evidence type="ECO:0000259" key="7">
    <source>
        <dbReference type="Pfam" id="PF04991"/>
    </source>
</evidence>
<dbReference type="EMBL" id="JADGKB010000066">
    <property type="protein sequence ID" value="KAJ3255447.1"/>
    <property type="molecule type" value="Genomic_DNA"/>
</dbReference>
<evidence type="ECO:0000313" key="9">
    <source>
        <dbReference type="Proteomes" id="UP001210925"/>
    </source>
</evidence>